<dbReference type="AlphaFoldDB" id="A0A1J7K5J3"/>
<accession>A0A1J7K5J3</accession>
<dbReference type="InParanoid" id="A0A1J7K5J3"/>
<name>A0A1J7K5J3_9PEZI</name>
<proteinExistence type="predicted"/>
<dbReference type="Proteomes" id="UP000182658">
    <property type="component" value="Unassembled WGS sequence"/>
</dbReference>
<protein>
    <submittedName>
        <fullName evidence="1">Uncharacterized protein</fullName>
    </submittedName>
</protein>
<dbReference type="EMBL" id="KV875093">
    <property type="protein sequence ID" value="OIW35498.1"/>
    <property type="molecule type" value="Genomic_DNA"/>
</dbReference>
<evidence type="ECO:0000313" key="2">
    <source>
        <dbReference type="Proteomes" id="UP000182658"/>
    </source>
</evidence>
<evidence type="ECO:0000313" key="1">
    <source>
        <dbReference type="EMBL" id="OIW35498.1"/>
    </source>
</evidence>
<reference evidence="1 2" key="1">
    <citation type="submission" date="2016-10" db="EMBL/GenBank/DDBJ databases">
        <title>Draft genome sequence of Coniochaeta ligniaria NRRL30616, a lignocellulolytic fungus for bioabatement of inhibitors in plant biomass hydrolysates.</title>
        <authorList>
            <consortium name="DOE Joint Genome Institute"/>
            <person name="Jimenez D.J."/>
            <person name="Hector R.E."/>
            <person name="Riley R."/>
            <person name="Sun H."/>
            <person name="Grigoriev I.V."/>
            <person name="Van Elsas J.D."/>
            <person name="Nichols N.N."/>
        </authorList>
    </citation>
    <scope>NUCLEOTIDE SEQUENCE [LARGE SCALE GENOMIC DNA]</scope>
    <source>
        <strain evidence="1 2">NRRL 30616</strain>
    </source>
</reference>
<organism evidence="1 2">
    <name type="scientific">Coniochaeta ligniaria NRRL 30616</name>
    <dbReference type="NCBI Taxonomy" id="1408157"/>
    <lineage>
        <taxon>Eukaryota</taxon>
        <taxon>Fungi</taxon>
        <taxon>Dikarya</taxon>
        <taxon>Ascomycota</taxon>
        <taxon>Pezizomycotina</taxon>
        <taxon>Sordariomycetes</taxon>
        <taxon>Sordariomycetidae</taxon>
        <taxon>Coniochaetales</taxon>
        <taxon>Coniochaetaceae</taxon>
        <taxon>Coniochaeta</taxon>
    </lineage>
</organism>
<keyword evidence="2" id="KW-1185">Reference proteome</keyword>
<gene>
    <name evidence="1" type="ORF">CONLIGDRAFT_61485</name>
</gene>
<sequence length="186" mass="20410">MDSLIQNGCYARLTAKWCVWIDTSLLNELSCPLLYDVGTECSVASSLALKLILAAVPRLRDCRSCSIRILFPESVSGVVIVCWRDSQNQHTGKLQLPAPRAGAVRNGSGGLPWYKHAVPCCTAARKVCGLPDSDPTLKETWTLGWIRGDRRASSAEIRNPGLFREEGGGFETAVERLRTSSRFNSI</sequence>